<feature type="coiled-coil region" evidence="1">
    <location>
        <begin position="210"/>
        <end position="237"/>
    </location>
</feature>
<dbReference type="STRING" id="1302687.SAMN05444267_102843"/>
<dbReference type="OrthoDB" id="676889at2"/>
<keyword evidence="3" id="KW-1185">Reference proteome</keyword>
<dbReference type="AlphaFoldDB" id="A0A1M7EI57"/>
<keyword evidence="1" id="KW-0175">Coiled coil</keyword>
<dbReference type="RefSeq" id="WP_073294979.1">
    <property type="nucleotide sequence ID" value="NZ_FRAV01000028.1"/>
</dbReference>
<organism evidence="2 3">
    <name type="scientific">Chryseobacterium polytrichastri</name>
    <dbReference type="NCBI Taxonomy" id="1302687"/>
    <lineage>
        <taxon>Bacteria</taxon>
        <taxon>Pseudomonadati</taxon>
        <taxon>Bacteroidota</taxon>
        <taxon>Flavobacteriia</taxon>
        <taxon>Flavobacteriales</taxon>
        <taxon>Weeksellaceae</taxon>
        <taxon>Chryseobacterium group</taxon>
        <taxon>Chryseobacterium</taxon>
    </lineage>
</organism>
<reference evidence="3" key="1">
    <citation type="submission" date="2016-11" db="EMBL/GenBank/DDBJ databases">
        <authorList>
            <person name="Varghese N."/>
            <person name="Submissions S."/>
        </authorList>
    </citation>
    <scope>NUCLEOTIDE SEQUENCE [LARGE SCALE GENOMIC DNA]</scope>
    <source>
        <strain evidence="3">DSM 26899</strain>
    </source>
</reference>
<protein>
    <submittedName>
        <fullName evidence="2">Uncharacterized protein</fullName>
    </submittedName>
</protein>
<name>A0A1M7EI57_9FLAO</name>
<evidence type="ECO:0000313" key="2">
    <source>
        <dbReference type="EMBL" id="SHL91485.1"/>
    </source>
</evidence>
<evidence type="ECO:0000256" key="1">
    <source>
        <dbReference type="SAM" id="Coils"/>
    </source>
</evidence>
<dbReference type="EMBL" id="FRAV01000028">
    <property type="protein sequence ID" value="SHL91485.1"/>
    <property type="molecule type" value="Genomic_DNA"/>
</dbReference>
<proteinExistence type="predicted"/>
<evidence type="ECO:0000313" key="3">
    <source>
        <dbReference type="Proteomes" id="UP000184364"/>
    </source>
</evidence>
<gene>
    <name evidence="2" type="ORF">SAMN05444267_102843</name>
</gene>
<dbReference type="Proteomes" id="UP000184364">
    <property type="component" value="Unassembled WGS sequence"/>
</dbReference>
<accession>A0A1M7EI57</accession>
<sequence length="255" mass="30552">MKNIFLILITITLLNCNNNDSFKNSQGKTVTEIRNTNPYKRQQPDNSKYHTKLNTVLLLPESDFALKLGKKEFNKIVDSHPEFFQDIPENPDKQYYRFGNDFESEAGKDSYFILYAYFLKQKNGSEKYAEQRKKLINIYSNINSLFQYFEDGGTYFGHQYSRILGYAEYSIYLYPKNKDEFYKTYDISKQKELYIKSLRQLVEDENKIDFESTEQQKIELTAKMEEIVNNIDQLITDNFYLRRAQEFQYGNYEYY</sequence>